<keyword evidence="7" id="KW-0175">Coiled coil</keyword>
<dbReference type="Pfam" id="PF14703">
    <property type="entry name" value="PHM7_cyt"/>
    <property type="match status" value="1"/>
</dbReference>
<keyword evidence="6 9" id="KW-0472">Membrane</keyword>
<evidence type="ECO:0000256" key="9">
    <source>
        <dbReference type="SAM" id="Phobius"/>
    </source>
</evidence>
<feature type="transmembrane region" description="Helical" evidence="9">
    <location>
        <begin position="465"/>
        <end position="484"/>
    </location>
</feature>
<evidence type="ECO:0000256" key="7">
    <source>
        <dbReference type="SAM" id="Coils"/>
    </source>
</evidence>
<reference evidence="13" key="1">
    <citation type="submission" date="2022-07" db="EMBL/GenBank/DDBJ databases">
        <title>Phylogenomic reconstructions and comparative analyses of Kickxellomycotina fungi.</title>
        <authorList>
            <person name="Reynolds N.K."/>
            <person name="Stajich J.E."/>
            <person name="Barry K."/>
            <person name="Grigoriev I.V."/>
            <person name="Crous P."/>
            <person name="Smith M.E."/>
        </authorList>
    </citation>
    <scope>NUCLEOTIDE SEQUENCE</scope>
    <source>
        <strain evidence="13">NBRC 105413</strain>
    </source>
</reference>
<comment type="caution">
    <text evidence="13">The sequence shown here is derived from an EMBL/GenBank/DDBJ whole genome shotgun (WGS) entry which is preliminary data.</text>
</comment>
<dbReference type="AlphaFoldDB" id="A0A9W8CKT5"/>
<feature type="region of interest" description="Disordered" evidence="8">
    <location>
        <begin position="762"/>
        <end position="815"/>
    </location>
</feature>
<evidence type="ECO:0000256" key="6">
    <source>
        <dbReference type="ARBA" id="ARBA00023136"/>
    </source>
</evidence>
<feature type="transmembrane region" description="Helical" evidence="9">
    <location>
        <begin position="143"/>
        <end position="162"/>
    </location>
</feature>
<dbReference type="InterPro" id="IPR027815">
    <property type="entry name" value="CSC1/OSCA1-like_cyt"/>
</dbReference>
<dbReference type="Proteomes" id="UP001145021">
    <property type="component" value="Unassembled WGS sequence"/>
</dbReference>
<feature type="transmembrane region" description="Helical" evidence="9">
    <location>
        <begin position="512"/>
        <end position="536"/>
    </location>
</feature>
<feature type="transmembrane region" description="Helical" evidence="9">
    <location>
        <begin position="656"/>
        <end position="676"/>
    </location>
</feature>
<dbReference type="GO" id="GO:0005227">
    <property type="term" value="F:calcium-activated cation channel activity"/>
    <property type="evidence" value="ECO:0007669"/>
    <property type="project" value="InterPro"/>
</dbReference>
<evidence type="ECO:0000256" key="5">
    <source>
        <dbReference type="ARBA" id="ARBA00022989"/>
    </source>
</evidence>
<dbReference type="PANTHER" id="PTHR13018">
    <property type="entry name" value="PROBABLE MEMBRANE PROTEIN DUF221-RELATED"/>
    <property type="match status" value="1"/>
</dbReference>
<feature type="transmembrane region" description="Helical" evidence="9">
    <location>
        <begin position="375"/>
        <end position="399"/>
    </location>
</feature>
<feature type="region of interest" description="Disordered" evidence="8">
    <location>
        <begin position="911"/>
        <end position="943"/>
    </location>
</feature>
<dbReference type="InterPro" id="IPR003864">
    <property type="entry name" value="CSC1/OSCA1-like_7TM"/>
</dbReference>
<feature type="region of interest" description="Disordered" evidence="8">
    <location>
        <begin position="1014"/>
        <end position="1037"/>
    </location>
</feature>
<keyword evidence="4 9" id="KW-0812">Transmembrane</keyword>
<feature type="transmembrane region" description="Helical" evidence="9">
    <location>
        <begin position="100"/>
        <end position="123"/>
    </location>
</feature>
<keyword evidence="3" id="KW-0813">Transport</keyword>
<evidence type="ECO:0000256" key="8">
    <source>
        <dbReference type="SAM" id="MobiDB-lite"/>
    </source>
</evidence>
<evidence type="ECO:0000259" key="11">
    <source>
        <dbReference type="Pfam" id="PF13967"/>
    </source>
</evidence>
<feature type="transmembrane region" description="Helical" evidence="9">
    <location>
        <begin position="419"/>
        <end position="445"/>
    </location>
</feature>
<dbReference type="GO" id="GO:0005886">
    <property type="term" value="C:plasma membrane"/>
    <property type="evidence" value="ECO:0007669"/>
    <property type="project" value="TreeGrafter"/>
</dbReference>
<evidence type="ECO:0000313" key="14">
    <source>
        <dbReference type="Proteomes" id="UP001145021"/>
    </source>
</evidence>
<organism evidence="13 14">
    <name type="scientific">Coemansia asiatica</name>
    <dbReference type="NCBI Taxonomy" id="1052880"/>
    <lineage>
        <taxon>Eukaryota</taxon>
        <taxon>Fungi</taxon>
        <taxon>Fungi incertae sedis</taxon>
        <taxon>Zoopagomycota</taxon>
        <taxon>Kickxellomycotina</taxon>
        <taxon>Kickxellomycetes</taxon>
        <taxon>Kickxellales</taxon>
        <taxon>Kickxellaceae</taxon>
        <taxon>Coemansia</taxon>
    </lineage>
</organism>
<feature type="transmembrane region" description="Helical" evidence="9">
    <location>
        <begin position="624"/>
        <end position="644"/>
    </location>
</feature>
<comment type="similarity">
    <text evidence="2">Belongs to the CSC1 (TC 1.A.17) family.</text>
</comment>
<sequence length="1037" mass="114568">MADSTDDTSKSNDTSTFVSSLVFNVVVAAVIIAAFCVLRPRFKRVYAPRTYAVAKGKRSPPIGSSLFAWFSKIMEARDDEIIARVGLDTYMFLRYMRSMFIIFTVLSILSAVTILPVNITGGGNAEGINILSMSNLPRKSPKLWVHIVFFMIFVVWVMYNIFGELSVYTRLRLWWLTNPKHSSKVGASTIMVSTLPDALLNREDKIHNLFDIFPGGVRQIIVNRDCSKLADAVKARDKYALKLEKLLTAHAVGCEKAHKKAQKKGTAYSEPKRPMMRESKIPFKGPKVDAIEFLSTEIARLNQQIAEGTRDETQYKRQSSAFVLFRKQIAAHMSAQTVLDYKPFSMNSVSLDINPDDIIWSNLNMNPYDRRIRGYISFAITIALVILWTLLTAVVSGLVSVKNLKKLPGLKNMPDSKWFGIFTGIVPSIVLAVLIALLPIILRLLLRLEGTPRVSEVNLRLLHRFYFFQVWNIYLVTILSTTILTTATEVFKNPEKIVDVIALNVPNSANPIITYVLLLAFTGAAKEILQIARLVMRYVMPMLFAKTPRSIAKAEEPAEFDWATSIPTHSLIFLMGFSYSFIAPLVNCFVAVYFGLFYVVYRYQFLYVYNDANWVTGGLSFPKSIAQMMVGVYISEVYMLLLMIARIDPDAKANSIVRVVFSALILAGTIGTHLYINDAYMPIINYLPVRGAADIQDNPKFANEFPDLSGDIDLSGESVDSSSEIESDSKIRRRIYAMYGTLLPKRLIDYILTKIPSILNPKSALEKSPNSDGINDSSAGDVGDEEELVGDDYKKKPSSSAKLSTFPAPAPAPAPLSSVDSAASGFLPMPAARHYDASGAEIAANGEENKRVSNNTNILSIDSSAIAAPGTATGMTTDHGANNLSPLNYPFPSSQNPADAAALSVHSYTSATELRQRRETNTALSTRSSHNRRSRFEASGTQLSADATGTALSEAFSNPALRAKAWVNLWVPIDNNGLSNELFNKVLAWGNGTINIITQSTCINEKGKVRADVEFDPDEPEEGPLNGISKPVIKTPQ</sequence>
<evidence type="ECO:0000259" key="12">
    <source>
        <dbReference type="Pfam" id="PF14703"/>
    </source>
</evidence>
<gene>
    <name evidence="13" type="primary">PHM7_1</name>
    <name evidence="13" type="ORF">LPJ64_000511</name>
</gene>
<evidence type="ECO:0000256" key="1">
    <source>
        <dbReference type="ARBA" id="ARBA00004141"/>
    </source>
</evidence>
<dbReference type="EMBL" id="JANBOH010000010">
    <property type="protein sequence ID" value="KAJ1648151.1"/>
    <property type="molecule type" value="Genomic_DNA"/>
</dbReference>
<dbReference type="InterPro" id="IPR032880">
    <property type="entry name" value="CSC1/OSCA1-like_N"/>
</dbReference>
<dbReference type="Pfam" id="PF02714">
    <property type="entry name" value="RSN1_7TM"/>
    <property type="match status" value="1"/>
</dbReference>
<feature type="transmembrane region" description="Helical" evidence="9">
    <location>
        <begin position="581"/>
        <end position="604"/>
    </location>
</feature>
<keyword evidence="14" id="KW-1185">Reference proteome</keyword>
<dbReference type="Pfam" id="PF13967">
    <property type="entry name" value="RSN1_TM"/>
    <property type="match status" value="1"/>
</dbReference>
<evidence type="ECO:0000313" key="13">
    <source>
        <dbReference type="EMBL" id="KAJ1648151.1"/>
    </source>
</evidence>
<keyword evidence="5 9" id="KW-1133">Transmembrane helix</keyword>
<comment type="subcellular location">
    <subcellularLocation>
        <location evidence="1">Membrane</location>
        <topology evidence="1">Multi-pass membrane protein</topology>
    </subcellularLocation>
</comment>
<feature type="coiled-coil region" evidence="7">
    <location>
        <begin position="291"/>
        <end position="318"/>
    </location>
</feature>
<protein>
    <submittedName>
        <fullName evidence="13">Phosphate metabolism protein 7</fullName>
    </submittedName>
</protein>
<feature type="domain" description="CSC1/OSCA1-like 7TM region" evidence="10">
    <location>
        <begin position="374"/>
        <end position="643"/>
    </location>
</feature>
<feature type="domain" description="CSC1/OSCA1-like N-terminal transmembrane" evidence="11">
    <location>
        <begin position="17"/>
        <end position="163"/>
    </location>
</feature>
<name>A0A9W8CKT5_9FUNG</name>
<evidence type="ECO:0000256" key="2">
    <source>
        <dbReference type="ARBA" id="ARBA00007779"/>
    </source>
</evidence>
<feature type="compositionally biased region" description="Polar residues" evidence="8">
    <location>
        <begin position="768"/>
        <end position="778"/>
    </location>
</feature>
<dbReference type="PANTHER" id="PTHR13018:SF139">
    <property type="entry name" value="PHOSPHATE METABOLISM PROTEIN 7"/>
    <property type="match status" value="1"/>
</dbReference>
<evidence type="ECO:0000256" key="4">
    <source>
        <dbReference type="ARBA" id="ARBA00022692"/>
    </source>
</evidence>
<feature type="transmembrane region" description="Helical" evidence="9">
    <location>
        <begin position="17"/>
        <end position="38"/>
    </location>
</feature>
<feature type="domain" description="CSC1/OSCA1-like cytosolic" evidence="12">
    <location>
        <begin position="188"/>
        <end position="362"/>
    </location>
</feature>
<accession>A0A9W8CKT5</accession>
<dbReference type="InterPro" id="IPR045122">
    <property type="entry name" value="Csc1-like"/>
</dbReference>
<proteinExistence type="inferred from homology"/>
<evidence type="ECO:0000259" key="10">
    <source>
        <dbReference type="Pfam" id="PF02714"/>
    </source>
</evidence>
<evidence type="ECO:0000256" key="3">
    <source>
        <dbReference type="ARBA" id="ARBA00022448"/>
    </source>
</evidence>